<gene>
    <name evidence="1" type="ORF">SAMN04488057_1054</name>
</gene>
<dbReference type="AlphaFoldDB" id="A0A1M7N365"/>
<dbReference type="Proteomes" id="UP000184513">
    <property type="component" value="Unassembled WGS sequence"/>
</dbReference>
<protein>
    <submittedName>
        <fullName evidence="1">Uncharacterized protein</fullName>
    </submittedName>
</protein>
<dbReference type="RefSeq" id="WP_073094265.1">
    <property type="nucleotide sequence ID" value="NZ_FRCY01000005.1"/>
</dbReference>
<evidence type="ECO:0000313" key="1">
    <source>
        <dbReference type="EMBL" id="SHM97413.1"/>
    </source>
</evidence>
<dbReference type="EMBL" id="FRCY01000005">
    <property type="protein sequence ID" value="SHM97413.1"/>
    <property type="molecule type" value="Genomic_DNA"/>
</dbReference>
<sequence length="116" mass="13278">MAVRQLEIYSVRGDTKEIQLNFFDENNDPLDLSSIDGIYIDFSEKPDIQSKIVSLSIGNGIQIFDTNKAKVTIDYINSNLFFEKDYWGDVKIKANGKVTTYFRIKLNNILTTTKVT</sequence>
<proteinExistence type="predicted"/>
<accession>A0A1M7N365</accession>
<dbReference type="STRING" id="388280.SAMN04488057_1054"/>
<organism evidence="1 2">
    <name type="scientific">Cyclobacterium lianum</name>
    <dbReference type="NCBI Taxonomy" id="388280"/>
    <lineage>
        <taxon>Bacteria</taxon>
        <taxon>Pseudomonadati</taxon>
        <taxon>Bacteroidota</taxon>
        <taxon>Cytophagia</taxon>
        <taxon>Cytophagales</taxon>
        <taxon>Cyclobacteriaceae</taxon>
        <taxon>Cyclobacterium</taxon>
    </lineage>
</organism>
<evidence type="ECO:0000313" key="2">
    <source>
        <dbReference type="Proteomes" id="UP000184513"/>
    </source>
</evidence>
<reference evidence="1 2" key="1">
    <citation type="submission" date="2016-11" db="EMBL/GenBank/DDBJ databases">
        <authorList>
            <person name="Jaros S."/>
            <person name="Januszkiewicz K."/>
            <person name="Wedrychowicz H."/>
        </authorList>
    </citation>
    <scope>NUCLEOTIDE SEQUENCE [LARGE SCALE GENOMIC DNA]</scope>
    <source>
        <strain evidence="1 2">CGMCC 1.6102</strain>
    </source>
</reference>
<keyword evidence="2" id="KW-1185">Reference proteome</keyword>
<name>A0A1M7N365_9BACT</name>